<organism evidence="2 3">
    <name type="scientific">Aquifex aeolicus</name>
    <dbReference type="NCBI Taxonomy" id="63363"/>
    <lineage>
        <taxon>Bacteria</taxon>
        <taxon>Pseudomonadati</taxon>
        <taxon>Aquificota</taxon>
        <taxon>Aquificia</taxon>
        <taxon>Aquificales</taxon>
        <taxon>Aquificaceae</taxon>
        <taxon>Aquifex</taxon>
    </lineage>
</organism>
<comment type="similarity">
    <text evidence="1">Belongs to the HupF/HypC family.</text>
</comment>
<evidence type="ECO:0000313" key="3">
    <source>
        <dbReference type="Proteomes" id="UP000606463"/>
    </source>
</evidence>
<name>A0A9D0YPR7_AQUAO</name>
<dbReference type="PRINTS" id="PR00445">
    <property type="entry name" value="HUPFHYPC"/>
</dbReference>
<sequence>MCLAIPSRVVEIDEVSKTAVVETFGVKRKVSTMLLNEPLQVGDYVLIHVGFAMEKIDPEEAKKTLELFKELFPEEFEETP</sequence>
<dbReference type="PANTHER" id="PTHR35177:SF2">
    <property type="entry name" value="HYDROGENASE MATURATION FACTOR HYBG"/>
    <property type="match status" value="1"/>
</dbReference>
<evidence type="ECO:0000313" key="2">
    <source>
        <dbReference type="EMBL" id="HIP98637.1"/>
    </source>
</evidence>
<dbReference type="Gene3D" id="2.30.30.140">
    <property type="match status" value="1"/>
</dbReference>
<dbReference type="GO" id="GO:0051604">
    <property type="term" value="P:protein maturation"/>
    <property type="evidence" value="ECO:0007669"/>
    <property type="project" value="TreeGrafter"/>
</dbReference>
<dbReference type="EMBL" id="DQVE01000048">
    <property type="protein sequence ID" value="HIP98637.1"/>
    <property type="molecule type" value="Genomic_DNA"/>
</dbReference>
<comment type="caution">
    <text evidence="2">The sequence shown here is derived from an EMBL/GenBank/DDBJ whole genome shotgun (WGS) entry which is preliminary data.</text>
</comment>
<reference evidence="2" key="1">
    <citation type="journal article" date="2020" name="ISME J.">
        <title>Gammaproteobacteria mediating utilization of methyl-, sulfur- and petroleum organic compounds in deep ocean hydrothermal plumes.</title>
        <authorList>
            <person name="Zhou Z."/>
            <person name="Liu Y."/>
            <person name="Pan J."/>
            <person name="Cron B.R."/>
            <person name="Toner B.M."/>
            <person name="Anantharaman K."/>
            <person name="Breier J.A."/>
            <person name="Dick G.J."/>
            <person name="Li M."/>
        </authorList>
    </citation>
    <scope>NUCLEOTIDE SEQUENCE</scope>
    <source>
        <strain evidence="2">SZUA-1501</strain>
    </source>
</reference>
<dbReference type="NCBIfam" id="TIGR00074">
    <property type="entry name" value="hypC_hupF"/>
    <property type="match status" value="1"/>
</dbReference>
<evidence type="ECO:0000256" key="1">
    <source>
        <dbReference type="ARBA" id="ARBA00006018"/>
    </source>
</evidence>
<accession>A0A9D0YPR7</accession>
<proteinExistence type="inferred from homology"/>
<dbReference type="GO" id="GO:1902670">
    <property type="term" value="F:carbon dioxide binding"/>
    <property type="evidence" value="ECO:0007669"/>
    <property type="project" value="TreeGrafter"/>
</dbReference>
<dbReference type="PROSITE" id="PS01097">
    <property type="entry name" value="HUPF_HYPC"/>
    <property type="match status" value="1"/>
</dbReference>
<dbReference type="GO" id="GO:0005506">
    <property type="term" value="F:iron ion binding"/>
    <property type="evidence" value="ECO:0007669"/>
    <property type="project" value="TreeGrafter"/>
</dbReference>
<dbReference type="Proteomes" id="UP000606463">
    <property type="component" value="Unassembled WGS sequence"/>
</dbReference>
<dbReference type="Pfam" id="PF01455">
    <property type="entry name" value="HupF_HypC"/>
    <property type="match status" value="1"/>
</dbReference>
<dbReference type="SUPFAM" id="SSF159127">
    <property type="entry name" value="HupF/HypC-like"/>
    <property type="match status" value="1"/>
</dbReference>
<gene>
    <name evidence="2" type="ORF">EYH37_04670</name>
</gene>
<dbReference type="InterPro" id="IPR001109">
    <property type="entry name" value="Hydrogenase_HupF/HypC"/>
</dbReference>
<dbReference type="AlphaFoldDB" id="A0A9D0YPR7"/>
<dbReference type="FunFam" id="2.30.30.140:FF:000022">
    <property type="entry name" value="Hydrogenase assembly chaperone HybG"/>
    <property type="match status" value="1"/>
</dbReference>
<protein>
    <submittedName>
        <fullName evidence="2">HypC/HybG/HupF family hydrogenase formation chaperone</fullName>
    </submittedName>
</protein>
<dbReference type="PANTHER" id="PTHR35177">
    <property type="entry name" value="HYDROGENASE MATURATION FACTOR HYBG"/>
    <property type="match status" value="1"/>
</dbReference>
<dbReference type="InterPro" id="IPR019812">
    <property type="entry name" value="Hydgase_assmbl_chp_CS"/>
</dbReference>